<proteinExistence type="predicted"/>
<keyword evidence="2" id="KW-0812">Transmembrane</keyword>
<evidence type="ECO:0000313" key="4">
    <source>
        <dbReference type="Proteomes" id="UP001500975"/>
    </source>
</evidence>
<reference evidence="4" key="1">
    <citation type="journal article" date="2019" name="Int. J. Syst. Evol. Microbiol.">
        <title>The Global Catalogue of Microorganisms (GCM) 10K type strain sequencing project: providing services to taxonomists for standard genome sequencing and annotation.</title>
        <authorList>
            <consortium name="The Broad Institute Genomics Platform"/>
            <consortium name="The Broad Institute Genome Sequencing Center for Infectious Disease"/>
            <person name="Wu L."/>
            <person name="Ma J."/>
        </authorList>
    </citation>
    <scope>NUCLEOTIDE SEQUENCE [LARGE SCALE GENOMIC DNA]</scope>
    <source>
        <strain evidence="4">JCM 17804</strain>
    </source>
</reference>
<dbReference type="EMBL" id="BAABGJ010000009">
    <property type="protein sequence ID" value="GAA4335197.1"/>
    <property type="molecule type" value="Genomic_DNA"/>
</dbReference>
<evidence type="ECO:0008006" key="5">
    <source>
        <dbReference type="Google" id="ProtNLM"/>
    </source>
</evidence>
<accession>A0ABP8H6S2</accession>
<keyword evidence="2" id="KW-0472">Membrane</keyword>
<comment type="caution">
    <text evidence="3">The sequence shown here is derived from an EMBL/GenBank/DDBJ whole genome shotgun (WGS) entry which is preliminary data.</text>
</comment>
<evidence type="ECO:0000256" key="1">
    <source>
        <dbReference type="SAM" id="MobiDB-lite"/>
    </source>
</evidence>
<evidence type="ECO:0000256" key="2">
    <source>
        <dbReference type="SAM" id="Phobius"/>
    </source>
</evidence>
<dbReference type="Proteomes" id="UP001500975">
    <property type="component" value="Unassembled WGS sequence"/>
</dbReference>
<dbReference type="RefSeq" id="WP_345536487.1">
    <property type="nucleotide sequence ID" value="NZ_BAABGJ010000009.1"/>
</dbReference>
<protein>
    <recommendedName>
        <fullName evidence="5">TIGR04438 family Trp-rich protein</fullName>
    </recommendedName>
</protein>
<dbReference type="InterPro" id="IPR031044">
    <property type="entry name" value="Small_Trp_rich"/>
</dbReference>
<name>A0ABP8H6S2_9BURK</name>
<feature type="transmembrane region" description="Helical" evidence="2">
    <location>
        <begin position="24"/>
        <end position="42"/>
    </location>
</feature>
<evidence type="ECO:0000313" key="3">
    <source>
        <dbReference type="EMBL" id="GAA4335197.1"/>
    </source>
</evidence>
<sequence length="86" mass="10255">MWFLFLGLIAVALKFFEVGFVAQWSWWVVLIPFALAVAWWAWADASGYTKRKVVERENERRQARIDRQRSQLGLLTSRSNRRKRGR</sequence>
<gene>
    <name evidence="3" type="ORF">GCM10023165_11540</name>
</gene>
<keyword evidence="2" id="KW-1133">Transmembrane helix</keyword>
<feature type="region of interest" description="Disordered" evidence="1">
    <location>
        <begin position="67"/>
        <end position="86"/>
    </location>
</feature>
<organism evidence="3 4">
    <name type="scientific">Variovorax defluvii</name>
    <dbReference type="NCBI Taxonomy" id="913761"/>
    <lineage>
        <taxon>Bacteria</taxon>
        <taxon>Pseudomonadati</taxon>
        <taxon>Pseudomonadota</taxon>
        <taxon>Betaproteobacteria</taxon>
        <taxon>Burkholderiales</taxon>
        <taxon>Comamonadaceae</taxon>
        <taxon>Variovorax</taxon>
    </lineage>
</organism>
<keyword evidence="4" id="KW-1185">Reference proteome</keyword>
<dbReference type="NCBIfam" id="TIGR04438">
    <property type="entry name" value="small_Trp_rich"/>
    <property type="match status" value="1"/>
</dbReference>